<protein>
    <recommendedName>
        <fullName evidence="1">Reverse transcriptase domain-containing protein</fullName>
    </recommendedName>
</protein>
<dbReference type="SUPFAM" id="SSF56672">
    <property type="entry name" value="DNA/RNA polymerases"/>
    <property type="match status" value="1"/>
</dbReference>
<keyword evidence="3" id="KW-1185">Reference proteome</keyword>
<proteinExistence type="predicted"/>
<dbReference type="AlphaFoldDB" id="A0AAN7PLN3"/>
<dbReference type="InterPro" id="IPR000477">
    <property type="entry name" value="RT_dom"/>
</dbReference>
<evidence type="ECO:0000313" key="3">
    <source>
        <dbReference type="Proteomes" id="UP001333110"/>
    </source>
</evidence>
<gene>
    <name evidence="2" type="ORF">QYF61_025630</name>
</gene>
<evidence type="ECO:0000259" key="1">
    <source>
        <dbReference type="PROSITE" id="PS50878"/>
    </source>
</evidence>
<dbReference type="PANTHER" id="PTHR33332">
    <property type="entry name" value="REVERSE TRANSCRIPTASE DOMAIN-CONTAINING PROTEIN"/>
    <property type="match status" value="1"/>
</dbReference>
<reference evidence="2 3" key="1">
    <citation type="journal article" date="2023" name="J. Hered.">
        <title>Chromosome-level genome of the wood stork (Mycteria americana) provides insight into avian chromosome evolution.</title>
        <authorList>
            <person name="Flamio R. Jr."/>
            <person name="Ramstad K.M."/>
        </authorList>
    </citation>
    <scope>NUCLEOTIDE SEQUENCE [LARGE SCALE GENOMIC DNA]</scope>
    <source>
        <strain evidence="2">JAX WOST 10</strain>
    </source>
</reference>
<dbReference type="CDD" id="cd01650">
    <property type="entry name" value="RT_nLTR_like"/>
    <property type="match status" value="1"/>
</dbReference>
<sequence>MEQAAQSCCTVSILGVFSLRLQRDKDFSLARRRQNLENEGRTASLTSVLGKVMEQIILSAIMWHVQNNQVIRPSQHGFMKGRCCLTNLISFYDKETCLADEGKAVDVVYLDFSKAFDTTSHSILLEKLAAHGLDGHMFHLVKNWLDGPPQRVVVNGVYSSWRLVTSGVSQGSVLGPVLFNIFINDLDERIKCTLSKFADDTKLGGSVDLLEGRKALQRDLDRLDGWAEDNCTRFNKAKCQVLHLGHSNPMQHYRLGEEWLESCTAEKDLGVLVNSQLNMSQQCAQVAKANSILACIRNSVASRSREVIVPLYLALVRPHLEYCVQFWAPHYKRDIEVLERVQRRAVKPVKGLEHKSYEEWLRELGLFSLEKRRLRGDLIALYNYLKGGCREVGVSLFSQVTSHRTRGNGLKLCQGRSRLDIRKKFFTERVIKHWTRLPREVVESAFLEVFKRRVDVVLRDMV</sequence>
<dbReference type="PROSITE" id="PS50878">
    <property type="entry name" value="RT_POL"/>
    <property type="match status" value="1"/>
</dbReference>
<evidence type="ECO:0000313" key="2">
    <source>
        <dbReference type="EMBL" id="KAK4825231.1"/>
    </source>
</evidence>
<dbReference type="EMBL" id="JAUNZN010000003">
    <property type="protein sequence ID" value="KAK4825231.1"/>
    <property type="molecule type" value="Genomic_DNA"/>
</dbReference>
<comment type="caution">
    <text evidence="2">The sequence shown here is derived from an EMBL/GenBank/DDBJ whole genome shotgun (WGS) entry which is preliminary data.</text>
</comment>
<dbReference type="InterPro" id="IPR043502">
    <property type="entry name" value="DNA/RNA_pol_sf"/>
</dbReference>
<name>A0AAN7PLN3_MYCAM</name>
<organism evidence="2 3">
    <name type="scientific">Mycteria americana</name>
    <name type="common">Wood stork</name>
    <dbReference type="NCBI Taxonomy" id="33587"/>
    <lineage>
        <taxon>Eukaryota</taxon>
        <taxon>Metazoa</taxon>
        <taxon>Chordata</taxon>
        <taxon>Craniata</taxon>
        <taxon>Vertebrata</taxon>
        <taxon>Euteleostomi</taxon>
        <taxon>Archelosauria</taxon>
        <taxon>Archosauria</taxon>
        <taxon>Dinosauria</taxon>
        <taxon>Saurischia</taxon>
        <taxon>Theropoda</taxon>
        <taxon>Coelurosauria</taxon>
        <taxon>Aves</taxon>
        <taxon>Neognathae</taxon>
        <taxon>Neoaves</taxon>
        <taxon>Aequornithes</taxon>
        <taxon>Ciconiiformes</taxon>
        <taxon>Ciconiidae</taxon>
        <taxon>Mycteria</taxon>
    </lineage>
</organism>
<feature type="domain" description="Reverse transcriptase" evidence="1">
    <location>
        <begin position="1"/>
        <end position="264"/>
    </location>
</feature>
<accession>A0AAN7PLN3</accession>
<dbReference type="Proteomes" id="UP001333110">
    <property type="component" value="Unassembled WGS sequence"/>
</dbReference>
<dbReference type="Pfam" id="PF00078">
    <property type="entry name" value="RVT_1"/>
    <property type="match status" value="1"/>
</dbReference>